<protein>
    <submittedName>
        <fullName evidence="1">Uncharacterized protein</fullName>
    </submittedName>
</protein>
<evidence type="ECO:0000313" key="2">
    <source>
        <dbReference type="Proteomes" id="UP000054359"/>
    </source>
</evidence>
<reference evidence="1 2" key="1">
    <citation type="submission" date="2013-11" db="EMBL/GenBank/DDBJ databases">
        <title>Genome sequencing of Stegodyphus mimosarum.</title>
        <authorList>
            <person name="Bechsgaard J."/>
        </authorList>
    </citation>
    <scope>NUCLEOTIDE SEQUENCE [LARGE SCALE GENOMIC DNA]</scope>
</reference>
<dbReference type="Proteomes" id="UP000054359">
    <property type="component" value="Unassembled WGS sequence"/>
</dbReference>
<gene>
    <name evidence="1" type="ORF">X975_01220</name>
</gene>
<keyword evidence="2" id="KW-1185">Reference proteome</keyword>
<organism evidence="1 2">
    <name type="scientific">Stegodyphus mimosarum</name>
    <name type="common">African social velvet spider</name>
    <dbReference type="NCBI Taxonomy" id="407821"/>
    <lineage>
        <taxon>Eukaryota</taxon>
        <taxon>Metazoa</taxon>
        <taxon>Ecdysozoa</taxon>
        <taxon>Arthropoda</taxon>
        <taxon>Chelicerata</taxon>
        <taxon>Arachnida</taxon>
        <taxon>Araneae</taxon>
        <taxon>Araneomorphae</taxon>
        <taxon>Entelegynae</taxon>
        <taxon>Eresoidea</taxon>
        <taxon>Eresidae</taxon>
        <taxon>Stegodyphus</taxon>
    </lineage>
</organism>
<dbReference type="OrthoDB" id="8196304at2759"/>
<name>A0A087UZ26_STEMI</name>
<accession>A0A087UZ26</accession>
<dbReference type="EMBL" id="KK122379">
    <property type="protein sequence ID" value="KFM82615.1"/>
    <property type="molecule type" value="Genomic_DNA"/>
</dbReference>
<feature type="non-terminal residue" evidence="1">
    <location>
        <position position="39"/>
    </location>
</feature>
<proteinExistence type="predicted"/>
<dbReference type="AlphaFoldDB" id="A0A087UZ26"/>
<evidence type="ECO:0000313" key="1">
    <source>
        <dbReference type="EMBL" id="KFM82615.1"/>
    </source>
</evidence>
<sequence length="39" mass="4595">MTGLFAPYIDSFMKLKQESSGWPKDCITFDAKKRYISQY</sequence>